<dbReference type="PANTHER" id="PTHR10812">
    <property type="entry name" value="TRANSCRIPTION FACTOR AP-2"/>
    <property type="match status" value="1"/>
</dbReference>
<dbReference type="PRINTS" id="PR01748">
    <property type="entry name" value="AP2TNSCPFCT"/>
</dbReference>
<comment type="similarity">
    <text evidence="2">Belongs to the AP-2 family.</text>
</comment>
<dbReference type="EMBL" id="CAJEWN010000043">
    <property type="protein sequence ID" value="CAD2149150.1"/>
    <property type="molecule type" value="Genomic_DNA"/>
</dbReference>
<evidence type="ECO:0000256" key="2">
    <source>
        <dbReference type="ARBA" id="ARBA00007770"/>
    </source>
</evidence>
<evidence type="ECO:0000256" key="5">
    <source>
        <dbReference type="ARBA" id="ARBA00023163"/>
    </source>
</evidence>
<keyword evidence="5" id="KW-0804">Transcription</keyword>
<dbReference type="AlphaFoldDB" id="A0A6V7UAW2"/>
<dbReference type="PANTHER" id="PTHR10812:SF17">
    <property type="entry name" value="TRANSCRIPTION FACTOR AP-2, ISOFORM D"/>
    <property type="match status" value="1"/>
</dbReference>
<dbReference type="Pfam" id="PF03299">
    <property type="entry name" value="TF_AP-2"/>
    <property type="match status" value="1"/>
</dbReference>
<comment type="caution">
    <text evidence="8">The sequence shown here is derived from an EMBL/GenBank/DDBJ whole genome shotgun (WGS) entry which is preliminary data.</text>
</comment>
<evidence type="ECO:0000313" key="9">
    <source>
        <dbReference type="Proteomes" id="UP000580250"/>
    </source>
</evidence>
<keyword evidence="3" id="KW-0805">Transcription regulation</keyword>
<dbReference type="InterPro" id="IPR013854">
    <property type="entry name" value="TF_AP2_C"/>
</dbReference>
<evidence type="ECO:0000256" key="3">
    <source>
        <dbReference type="ARBA" id="ARBA00023015"/>
    </source>
</evidence>
<dbReference type="GO" id="GO:0005634">
    <property type="term" value="C:nucleus"/>
    <property type="evidence" value="ECO:0007669"/>
    <property type="project" value="UniProtKB-SubCell"/>
</dbReference>
<evidence type="ECO:0000259" key="7">
    <source>
        <dbReference type="Pfam" id="PF03299"/>
    </source>
</evidence>
<dbReference type="OrthoDB" id="6252992at2759"/>
<comment type="subcellular location">
    <subcellularLocation>
        <location evidence="1">Nucleus</location>
    </subcellularLocation>
</comment>
<protein>
    <recommendedName>
        <fullName evidence="7">Transcription factor AP-2 C-terminal domain-containing protein</fullName>
    </recommendedName>
</protein>
<keyword evidence="6" id="KW-0539">Nucleus</keyword>
<dbReference type="GO" id="GO:0042127">
    <property type="term" value="P:regulation of cell population proliferation"/>
    <property type="evidence" value="ECO:0007669"/>
    <property type="project" value="TreeGrafter"/>
</dbReference>
<name>A0A6V7UAW2_MELEN</name>
<accession>A0A6V7UAW2</accession>
<evidence type="ECO:0000256" key="1">
    <source>
        <dbReference type="ARBA" id="ARBA00004123"/>
    </source>
</evidence>
<dbReference type="InterPro" id="IPR004979">
    <property type="entry name" value="TF_AP2"/>
</dbReference>
<dbReference type="GO" id="GO:0000981">
    <property type="term" value="F:DNA-binding transcription factor activity, RNA polymerase II-specific"/>
    <property type="evidence" value="ECO:0007669"/>
    <property type="project" value="TreeGrafter"/>
</dbReference>
<reference evidence="8 9" key="1">
    <citation type="submission" date="2020-08" db="EMBL/GenBank/DDBJ databases">
        <authorList>
            <person name="Koutsovoulos G."/>
            <person name="Danchin GJ E."/>
        </authorList>
    </citation>
    <scope>NUCLEOTIDE SEQUENCE [LARGE SCALE GENOMIC DNA]</scope>
</reference>
<gene>
    <name evidence="8" type="ORF">MENT_LOCUS9578</name>
</gene>
<evidence type="ECO:0000256" key="4">
    <source>
        <dbReference type="ARBA" id="ARBA00023125"/>
    </source>
</evidence>
<sequence length="313" mass="35520">MILNYYHNNTPMQINQEMSFETFRQEQQINLIQKEENNAVKTEGGEIQYGITNSIPNIFLQSRSPFETFCTVPGRTSLLSSTTKHKVTVGEIQRRINPPECLNASLIGGILRKAKSKDGGKALRESLKRIGLSLPAGRRKSTCVTAFTALVEEEALHLANDFRIVLQREFPIRDSALYLNNRFIQFSNQTNDNELINRRRTMLSFARMFLKEITELMSADRSPIVDRRPELILDPSIQKRLTHFSLITHGFGGIAILAVLEALNGCIGESLKSLEKMLQNNNIQIQSQPTTETSSENNTRINLLFNHQSNQNI</sequence>
<dbReference type="GO" id="GO:0000977">
    <property type="term" value="F:RNA polymerase II transcription regulatory region sequence-specific DNA binding"/>
    <property type="evidence" value="ECO:0007669"/>
    <property type="project" value="TreeGrafter"/>
</dbReference>
<dbReference type="Proteomes" id="UP000580250">
    <property type="component" value="Unassembled WGS sequence"/>
</dbReference>
<proteinExistence type="inferred from homology"/>
<organism evidence="8 9">
    <name type="scientific">Meloidogyne enterolobii</name>
    <name type="common">Root-knot nematode worm</name>
    <name type="synonym">Meloidogyne mayaguensis</name>
    <dbReference type="NCBI Taxonomy" id="390850"/>
    <lineage>
        <taxon>Eukaryota</taxon>
        <taxon>Metazoa</taxon>
        <taxon>Ecdysozoa</taxon>
        <taxon>Nematoda</taxon>
        <taxon>Chromadorea</taxon>
        <taxon>Rhabditida</taxon>
        <taxon>Tylenchina</taxon>
        <taxon>Tylenchomorpha</taxon>
        <taxon>Tylenchoidea</taxon>
        <taxon>Meloidogynidae</taxon>
        <taxon>Meloidogyninae</taxon>
        <taxon>Meloidogyne</taxon>
    </lineage>
</organism>
<feature type="domain" description="Transcription factor AP-2 C-terminal" evidence="7">
    <location>
        <begin position="69"/>
        <end position="266"/>
    </location>
</feature>
<evidence type="ECO:0000313" key="8">
    <source>
        <dbReference type="EMBL" id="CAD2149150.1"/>
    </source>
</evidence>
<keyword evidence="4" id="KW-0238">DNA-binding</keyword>
<evidence type="ECO:0000256" key="6">
    <source>
        <dbReference type="ARBA" id="ARBA00023242"/>
    </source>
</evidence>